<reference evidence="2" key="1">
    <citation type="submission" date="2015-08" db="EMBL/GenBank/DDBJ databases">
        <title>Genome sequencing project for genomic taxonomy and phylogenomics of Bacillus-like bacteria.</title>
        <authorList>
            <person name="Liu B."/>
            <person name="Wang J."/>
            <person name="Zhu Y."/>
            <person name="Liu G."/>
            <person name="Chen Q."/>
            <person name="Chen Z."/>
            <person name="Lan J."/>
            <person name="Che J."/>
            <person name="Ge C."/>
            <person name="Shi H."/>
            <person name="Pan Z."/>
            <person name="Liu X."/>
        </authorList>
    </citation>
    <scope>NUCLEOTIDE SEQUENCE [LARGE SCALE GENOMIC DNA]</scope>
    <source>
        <strain evidence="2">FJAT-22460</strain>
    </source>
</reference>
<evidence type="ECO:0000313" key="2">
    <source>
        <dbReference type="Proteomes" id="UP000036932"/>
    </source>
</evidence>
<organism evidence="1 2">
    <name type="scientific">Paenibacillus solani</name>
    <dbReference type="NCBI Taxonomy" id="1705565"/>
    <lineage>
        <taxon>Bacteria</taxon>
        <taxon>Bacillati</taxon>
        <taxon>Bacillota</taxon>
        <taxon>Bacilli</taxon>
        <taxon>Bacillales</taxon>
        <taxon>Paenibacillaceae</taxon>
        <taxon>Paenibacillus</taxon>
    </lineage>
</organism>
<dbReference type="EMBL" id="LIUT01000001">
    <property type="protein sequence ID" value="KOR90569.1"/>
    <property type="molecule type" value="Genomic_DNA"/>
</dbReference>
<name>A0A0M1P943_9BACL</name>
<dbReference type="AlphaFoldDB" id="A0A0M1P943"/>
<evidence type="ECO:0000313" key="1">
    <source>
        <dbReference type="EMBL" id="KOR90569.1"/>
    </source>
</evidence>
<dbReference type="PATRIC" id="fig|1705565.3.peg.5396"/>
<keyword evidence="2" id="KW-1185">Reference proteome</keyword>
<sequence length="285" mass="33823">MNPMRLLDENDYLQLASMENSKAIYAAFKRAFEPIKKKFESKRRNRNFKFNLHLLDAYSFKRVDFAVNIYTEHIKLYMKLIKRSNVPNGFQQFVTYKESSKRWEPPEHSFYLFRKSKSGSKSSRVTLNIQCYDKGEQLKEHNLACDERAEYTIRFEVQCHYNKVYRIIKHNGLNKQGFSQFLREDISEQELQKYFKKTIGYGNYYTLSKAKERIGSTRLSLEMKQSLIETLELVSAKRGIWKAKEIAVDKKEFDKRIKKLHKIGVNPVTIPMTEGIDYLPCLFDL</sequence>
<proteinExistence type="predicted"/>
<comment type="caution">
    <text evidence="1">The sequence shown here is derived from an EMBL/GenBank/DDBJ whole genome shotgun (WGS) entry which is preliminary data.</text>
</comment>
<accession>A0A0M1P943</accession>
<gene>
    <name evidence="1" type="ORF">AM231_16530</name>
</gene>
<dbReference type="OrthoDB" id="2570938at2"/>
<dbReference type="Proteomes" id="UP000036932">
    <property type="component" value="Unassembled WGS sequence"/>
</dbReference>
<protein>
    <submittedName>
        <fullName evidence="1">Uncharacterized protein</fullName>
    </submittedName>
</protein>